<dbReference type="InterPro" id="IPR004821">
    <property type="entry name" value="Cyt_trans-like"/>
</dbReference>
<gene>
    <name evidence="3" type="ORF">C1SCF055_LOCUS24156</name>
</gene>
<name>A0A9P1CUR2_9DINO</name>
<dbReference type="EMBL" id="CAMXCT010002380">
    <property type="protein sequence ID" value="CAI3997810.1"/>
    <property type="molecule type" value="Genomic_DNA"/>
</dbReference>
<dbReference type="SUPFAM" id="SSF53067">
    <property type="entry name" value="Actin-like ATPase domain"/>
    <property type="match status" value="1"/>
</dbReference>
<protein>
    <submittedName>
        <fullName evidence="4">Glucokinase (Glucose kinase)</fullName>
    </submittedName>
</protein>
<reference evidence="3" key="1">
    <citation type="submission" date="2022-10" db="EMBL/GenBank/DDBJ databases">
        <authorList>
            <person name="Chen Y."/>
            <person name="Dougan E. K."/>
            <person name="Chan C."/>
            <person name="Rhodes N."/>
            <person name="Thang M."/>
        </authorList>
    </citation>
    <scope>NUCLEOTIDE SEQUENCE</scope>
</reference>
<dbReference type="PANTHER" id="PTHR31285:SF0">
    <property type="entry name" value="NICOTINAMIDE MONONUCLEOTIDE ADENYLYLTRANSFERASE"/>
    <property type="match status" value="1"/>
</dbReference>
<evidence type="ECO:0000313" key="5">
    <source>
        <dbReference type="Proteomes" id="UP001152797"/>
    </source>
</evidence>
<dbReference type="PROSITE" id="PS01125">
    <property type="entry name" value="ROK"/>
    <property type="match status" value="1"/>
</dbReference>
<reference evidence="4 5" key="2">
    <citation type="submission" date="2024-05" db="EMBL/GenBank/DDBJ databases">
        <authorList>
            <person name="Chen Y."/>
            <person name="Shah S."/>
            <person name="Dougan E. K."/>
            <person name="Thang M."/>
            <person name="Chan C."/>
        </authorList>
    </citation>
    <scope>NUCLEOTIDE SEQUENCE [LARGE SCALE GENOMIC DNA]</scope>
</reference>
<dbReference type="Pfam" id="PF00480">
    <property type="entry name" value="ROK"/>
    <property type="match status" value="1"/>
</dbReference>
<dbReference type="GO" id="GO:0016887">
    <property type="term" value="F:ATP hydrolysis activity"/>
    <property type="evidence" value="ECO:0007669"/>
    <property type="project" value="TreeGrafter"/>
</dbReference>
<dbReference type="Pfam" id="PF01467">
    <property type="entry name" value="CTP_transf_like"/>
    <property type="match status" value="1"/>
</dbReference>
<dbReference type="GO" id="GO:0005634">
    <property type="term" value="C:nucleus"/>
    <property type="evidence" value="ECO:0007669"/>
    <property type="project" value="TreeGrafter"/>
</dbReference>
<dbReference type="InterPro" id="IPR014729">
    <property type="entry name" value="Rossmann-like_a/b/a_fold"/>
</dbReference>
<dbReference type="Gene3D" id="3.30.420.40">
    <property type="match status" value="2"/>
</dbReference>
<feature type="region of interest" description="Disordered" evidence="1">
    <location>
        <begin position="370"/>
        <end position="432"/>
    </location>
</feature>
<dbReference type="EMBL" id="CAMXCT030002380">
    <property type="protein sequence ID" value="CAL4785122.1"/>
    <property type="molecule type" value="Genomic_DNA"/>
</dbReference>
<sequence>MMLSDLVAAVHASPLRGVVAVTGGGAGALAELLSRPGASGTVLEAVVPYSGASLSEWLGAPPDQACSEKTARGMSMTAWIRARKLDAGEPRELFGLGCTAALATDRPKRGDHRAFVAVQTAARTLVVSLRFDKSDTSRAAEERATTHAILAALADAAGAHQLDLAKTPPGIEASVSETIADPEWAELLLGERAVCVVHGAPPPRETDVCLLPGSFNPPHEGHREIATEALRRTGRPVVYELSITNVEKPPLDYAEIEQRLSTLADSPVWLTRATTFVEKARLAPGAVFAVGADTIERIGRGRYYASEAARDAAIAELASLGCRFLVFGRVSGDRFVTLDQVDLPSSLRVLCEPLTEAEFRCDVSSTDLRGVGHAGEDEPRPDEGGQAKPGGMHRDAEGDARQHQRPRRDPNLTLQRDRLAPADEWQSGDLARQRAAGHVPHVGDACVGQLVASHLAAATLLTHNEQRPGVFDVPFRREPIERHVLRPADVGFAELGRGPDVDQCSSSRAGLGACGGTSLHDTARSVAGTPQAGLFRMAIHAAAASAPLAPRELRAGRRRLTIRCSQRSASSRWEPTPLMPANSLYAGVDIGGTNIKIGLVDDSAQTVAYESIPTQQDRGPEDAAARVAASLEKLAKEAGASFAEIPAVGLASPGPMDLGTGMLLCPGNLPAWHNTPLRDVYAKATGKPVNYENDANAAAYGEFWAGAGDRFDSLVAVTLGTGVGGGVIIDDQVIDGAHSCGGEIGHILVDCDDNAPLNSLGVRGTLEGYCGSYGVVHQVRRILADRFVETSLRDSVDAGEKLTPLLVANAAEAGDEVALSVVMHTAKMLAIGIVTVIHTVDPEAVVIGGALTFGGAGHVLGERFLAAVREHVDARLIPSLRGQKAIEFAKLGGKAGYIGAAGLARAKA</sequence>
<feature type="compositionally biased region" description="Basic and acidic residues" evidence="1">
    <location>
        <begin position="374"/>
        <end position="385"/>
    </location>
</feature>
<dbReference type="GO" id="GO:0005737">
    <property type="term" value="C:cytoplasm"/>
    <property type="evidence" value="ECO:0007669"/>
    <property type="project" value="TreeGrafter"/>
</dbReference>
<dbReference type="Gene3D" id="3.90.950.20">
    <property type="entry name" value="CinA-like"/>
    <property type="match status" value="1"/>
</dbReference>
<dbReference type="Proteomes" id="UP001152797">
    <property type="component" value="Unassembled WGS sequence"/>
</dbReference>
<dbReference type="AlphaFoldDB" id="A0A9P1CUR2"/>
<evidence type="ECO:0000313" key="3">
    <source>
        <dbReference type="EMBL" id="CAI3997810.1"/>
    </source>
</evidence>
<dbReference type="InterPro" id="IPR036653">
    <property type="entry name" value="CinA-like_C"/>
</dbReference>
<dbReference type="SUPFAM" id="SSF52374">
    <property type="entry name" value="Nucleotidylyl transferase"/>
    <property type="match status" value="1"/>
</dbReference>
<dbReference type="PANTHER" id="PTHR31285">
    <property type="entry name" value="NICOTINAMIDE MONONUCLEOTIDE ADENYLYLTRANSFERASE"/>
    <property type="match status" value="1"/>
</dbReference>
<dbReference type="GO" id="GO:0000309">
    <property type="term" value="F:nicotinamide-nucleotide adenylyltransferase activity"/>
    <property type="evidence" value="ECO:0007669"/>
    <property type="project" value="TreeGrafter"/>
</dbReference>
<dbReference type="InterPro" id="IPR049874">
    <property type="entry name" value="ROK_cs"/>
</dbReference>
<dbReference type="InterPro" id="IPR043129">
    <property type="entry name" value="ATPase_NBD"/>
</dbReference>
<dbReference type="Gene3D" id="3.40.50.620">
    <property type="entry name" value="HUPs"/>
    <property type="match status" value="1"/>
</dbReference>
<dbReference type="EMBL" id="CAMXCT020002380">
    <property type="protein sequence ID" value="CAL1151185.1"/>
    <property type="molecule type" value="Genomic_DNA"/>
</dbReference>
<evidence type="ECO:0000259" key="2">
    <source>
        <dbReference type="Pfam" id="PF01467"/>
    </source>
</evidence>
<dbReference type="OrthoDB" id="5591297at2759"/>
<keyword evidence="5" id="KW-1185">Reference proteome</keyword>
<organism evidence="3">
    <name type="scientific">Cladocopium goreaui</name>
    <dbReference type="NCBI Taxonomy" id="2562237"/>
    <lineage>
        <taxon>Eukaryota</taxon>
        <taxon>Sar</taxon>
        <taxon>Alveolata</taxon>
        <taxon>Dinophyceae</taxon>
        <taxon>Suessiales</taxon>
        <taxon>Symbiodiniaceae</taxon>
        <taxon>Cladocopium</taxon>
    </lineage>
</organism>
<accession>A0A9P1CUR2</accession>
<proteinExistence type="predicted"/>
<feature type="domain" description="Cytidyltransferase-like" evidence="2">
    <location>
        <begin position="210"/>
        <end position="369"/>
    </location>
</feature>
<comment type="caution">
    <text evidence="3">The sequence shown here is derived from an EMBL/GenBank/DDBJ whole genome shotgun (WGS) entry which is preliminary data.</text>
</comment>
<evidence type="ECO:0000313" key="4">
    <source>
        <dbReference type="EMBL" id="CAL4785122.1"/>
    </source>
</evidence>
<dbReference type="InterPro" id="IPR000600">
    <property type="entry name" value="ROK"/>
</dbReference>
<feature type="compositionally biased region" description="Basic and acidic residues" evidence="1">
    <location>
        <begin position="392"/>
        <end position="421"/>
    </location>
</feature>
<evidence type="ECO:0000256" key="1">
    <source>
        <dbReference type="SAM" id="MobiDB-lite"/>
    </source>
</evidence>